<evidence type="ECO:0000256" key="3">
    <source>
        <dbReference type="ARBA" id="ARBA00022692"/>
    </source>
</evidence>
<feature type="transmembrane region" description="Helical" evidence="7">
    <location>
        <begin position="252"/>
        <end position="272"/>
    </location>
</feature>
<evidence type="ECO:0000256" key="7">
    <source>
        <dbReference type="SAM" id="Phobius"/>
    </source>
</evidence>
<comment type="caution">
    <text evidence="9">The sequence shown here is derived from an EMBL/GenBank/DDBJ whole genome shotgun (WGS) entry which is preliminary data.</text>
</comment>
<dbReference type="SUPFAM" id="SSF103473">
    <property type="entry name" value="MFS general substrate transporter"/>
    <property type="match status" value="1"/>
</dbReference>
<feature type="transmembrane region" description="Helical" evidence="7">
    <location>
        <begin position="186"/>
        <end position="207"/>
    </location>
</feature>
<dbReference type="InterPro" id="IPR036259">
    <property type="entry name" value="MFS_trans_sf"/>
</dbReference>
<keyword evidence="4 7" id="KW-1133">Transmembrane helix</keyword>
<feature type="transmembrane region" description="Helical" evidence="7">
    <location>
        <begin position="132"/>
        <end position="155"/>
    </location>
</feature>
<protein>
    <submittedName>
        <fullName evidence="9">MFS transporter</fullName>
    </submittedName>
</protein>
<dbReference type="PROSITE" id="PS00217">
    <property type="entry name" value="SUGAR_TRANSPORT_2"/>
    <property type="match status" value="1"/>
</dbReference>
<dbReference type="Pfam" id="PF00083">
    <property type="entry name" value="Sugar_tr"/>
    <property type="match status" value="1"/>
</dbReference>
<feature type="region of interest" description="Disordered" evidence="6">
    <location>
        <begin position="35"/>
        <end position="59"/>
    </location>
</feature>
<dbReference type="InterPro" id="IPR005829">
    <property type="entry name" value="Sugar_transporter_CS"/>
</dbReference>
<feature type="non-terminal residue" evidence="9">
    <location>
        <position position="1"/>
    </location>
</feature>
<evidence type="ECO:0000256" key="4">
    <source>
        <dbReference type="ARBA" id="ARBA00022989"/>
    </source>
</evidence>
<dbReference type="GO" id="GO:0022857">
    <property type="term" value="F:transmembrane transporter activity"/>
    <property type="evidence" value="ECO:0007669"/>
    <property type="project" value="InterPro"/>
</dbReference>
<evidence type="ECO:0000259" key="8">
    <source>
        <dbReference type="PROSITE" id="PS50850"/>
    </source>
</evidence>
<gene>
    <name evidence="9" type="ORF">QTG54_001486</name>
</gene>
<organism evidence="9 10">
    <name type="scientific">Skeletonema marinoi</name>
    <dbReference type="NCBI Taxonomy" id="267567"/>
    <lineage>
        <taxon>Eukaryota</taxon>
        <taxon>Sar</taxon>
        <taxon>Stramenopiles</taxon>
        <taxon>Ochrophyta</taxon>
        <taxon>Bacillariophyta</taxon>
        <taxon>Coscinodiscophyceae</taxon>
        <taxon>Thalassiosirophycidae</taxon>
        <taxon>Thalassiosirales</taxon>
        <taxon>Skeletonemataceae</taxon>
        <taxon>Skeletonema</taxon>
        <taxon>Skeletonema marinoi-dohrnii complex</taxon>
    </lineage>
</organism>
<dbReference type="InterPro" id="IPR005828">
    <property type="entry name" value="MFS_sugar_transport-like"/>
</dbReference>
<comment type="subcellular location">
    <subcellularLocation>
        <location evidence="1">Membrane</location>
        <topology evidence="1">Multi-pass membrane protein</topology>
    </subcellularLocation>
</comment>
<accession>A0AAD9DJ85</accession>
<dbReference type="Proteomes" id="UP001224775">
    <property type="component" value="Unassembled WGS sequence"/>
</dbReference>
<reference evidence="9" key="1">
    <citation type="submission" date="2023-06" db="EMBL/GenBank/DDBJ databases">
        <title>Survivors Of The Sea: Transcriptome response of Skeletonema marinoi to long-term dormancy.</title>
        <authorList>
            <person name="Pinder M.I.M."/>
            <person name="Kourtchenko O."/>
            <person name="Robertson E.K."/>
            <person name="Larsson T."/>
            <person name="Maumus F."/>
            <person name="Osuna-Cruz C.M."/>
            <person name="Vancaester E."/>
            <person name="Stenow R."/>
            <person name="Vandepoele K."/>
            <person name="Ploug H."/>
            <person name="Bruchert V."/>
            <person name="Godhe A."/>
            <person name="Topel M."/>
        </authorList>
    </citation>
    <scope>NUCLEOTIDE SEQUENCE</scope>
    <source>
        <strain evidence="9">R05AC</strain>
    </source>
</reference>
<keyword evidence="2" id="KW-0813">Transport</keyword>
<dbReference type="AlphaFoldDB" id="A0AAD9DJ85"/>
<evidence type="ECO:0000256" key="5">
    <source>
        <dbReference type="ARBA" id="ARBA00023136"/>
    </source>
</evidence>
<sequence length="310" mass="33349">FFKNPAAGPSTRSGSPKPISTVLFALEQKRQQTSSLHISSMMSESQPLNATQRLPPPGSPRSIDDVLEHAYSSTTIKNLWRFYIIFFALGLANSGDSAEMGCMGSVMASSQFQHDILQGSLYSEADFAKRGAAIAGAHMAGMLISGLLAGVLADVWGRRKTLLLGLACNSFVGIASAMTRTATQLFILRFVCGLGLGLVISGVVTLSAEIAPPSKRGRFMAIVGSCYTLGYLYISFWAVTIFQSSGSGNWRVFMVVNAIPTLLSLSIAYAHVPESPRFYLSRGMLKEAAHATNSIASKLGYVDHYLTERN</sequence>
<evidence type="ECO:0000256" key="6">
    <source>
        <dbReference type="SAM" id="MobiDB-lite"/>
    </source>
</evidence>
<dbReference type="GO" id="GO:0016020">
    <property type="term" value="C:membrane"/>
    <property type="evidence" value="ECO:0007669"/>
    <property type="project" value="UniProtKB-SubCell"/>
</dbReference>
<dbReference type="Gene3D" id="1.20.1250.20">
    <property type="entry name" value="MFS general substrate transporter like domains"/>
    <property type="match status" value="1"/>
</dbReference>
<keyword evidence="3 7" id="KW-0812">Transmembrane</keyword>
<feature type="domain" description="Major facilitator superfamily (MFS) profile" evidence="8">
    <location>
        <begin position="85"/>
        <end position="310"/>
    </location>
</feature>
<dbReference type="EMBL" id="JATAAI010000002">
    <property type="protein sequence ID" value="KAK1747523.1"/>
    <property type="molecule type" value="Genomic_DNA"/>
</dbReference>
<name>A0AAD9DJ85_9STRA</name>
<proteinExistence type="predicted"/>
<dbReference type="PANTHER" id="PTHR23511:SF34">
    <property type="entry name" value="SYNAPTIC VESICLE GLYCOPROTEIN 2"/>
    <property type="match status" value="1"/>
</dbReference>
<feature type="transmembrane region" description="Helical" evidence="7">
    <location>
        <begin position="219"/>
        <end position="240"/>
    </location>
</feature>
<evidence type="ECO:0000313" key="10">
    <source>
        <dbReference type="Proteomes" id="UP001224775"/>
    </source>
</evidence>
<dbReference type="PROSITE" id="PS00216">
    <property type="entry name" value="SUGAR_TRANSPORT_1"/>
    <property type="match status" value="1"/>
</dbReference>
<dbReference type="PANTHER" id="PTHR23511">
    <property type="entry name" value="SYNAPTIC VESICLE GLYCOPROTEIN 2"/>
    <property type="match status" value="1"/>
</dbReference>
<feature type="compositionally biased region" description="Low complexity" evidence="6">
    <location>
        <begin position="35"/>
        <end position="45"/>
    </location>
</feature>
<evidence type="ECO:0000313" key="9">
    <source>
        <dbReference type="EMBL" id="KAK1747523.1"/>
    </source>
</evidence>
<keyword evidence="10" id="KW-1185">Reference proteome</keyword>
<evidence type="ECO:0000256" key="2">
    <source>
        <dbReference type="ARBA" id="ARBA00022448"/>
    </source>
</evidence>
<keyword evidence="5 7" id="KW-0472">Membrane</keyword>
<dbReference type="InterPro" id="IPR020846">
    <property type="entry name" value="MFS_dom"/>
</dbReference>
<dbReference type="PROSITE" id="PS50850">
    <property type="entry name" value="MFS"/>
    <property type="match status" value="1"/>
</dbReference>
<evidence type="ECO:0000256" key="1">
    <source>
        <dbReference type="ARBA" id="ARBA00004141"/>
    </source>
</evidence>